<dbReference type="SMART" id="SM00233">
    <property type="entry name" value="PH"/>
    <property type="match status" value="1"/>
</dbReference>
<organism evidence="3 4">
    <name type="scientific">Ficedula albicollis</name>
    <name type="common">Collared flycatcher</name>
    <name type="synonym">Muscicapa albicollis</name>
    <dbReference type="NCBI Taxonomy" id="59894"/>
    <lineage>
        <taxon>Eukaryota</taxon>
        <taxon>Metazoa</taxon>
        <taxon>Chordata</taxon>
        <taxon>Craniata</taxon>
        <taxon>Vertebrata</taxon>
        <taxon>Euteleostomi</taxon>
        <taxon>Archelosauria</taxon>
        <taxon>Archosauria</taxon>
        <taxon>Dinosauria</taxon>
        <taxon>Saurischia</taxon>
        <taxon>Theropoda</taxon>
        <taxon>Coelurosauria</taxon>
        <taxon>Aves</taxon>
        <taxon>Neognathae</taxon>
        <taxon>Neoaves</taxon>
        <taxon>Telluraves</taxon>
        <taxon>Australaves</taxon>
        <taxon>Passeriformes</taxon>
        <taxon>Muscicapidae</taxon>
        <taxon>Ficedula</taxon>
    </lineage>
</organism>
<sequence>VTECLSVVLETLACHNERKVTCKHPVTGQPSQDNCIFVVNEQTAAAMSSEEKKERPVSMICEATNYNLTSDYAAHPMSPVGRTSRSSKKVHNFGKRSNSIKRNPNAPVVRRGWLYKQDSTGMKLWKKRWFVLSDLCLFYYRDEKEEGILGSILLPSFQISVLSAEDHINRKYAFKAAHPNMRTYYFCTDTGKEMELWMKAMIDAALVQTEPVKRLLTFGKKFTVENTSPREANSIANHRVLIKPEAQNNQRNKEASRNEEKKALEAEKYGFQQVGQDKPLTKISSVKLKPLGCEYRTLPISSIPGGHSRAVHVNGAGSRALGEVGDAQQHQAERAMQRTSSMLQLEQWIRVQRGKGQEEETRGTPSYQTLPRNMPSHRAPAQPRFPEGYRTLPRNSKARPDSLCGAPHEDKRRSMRDDTMWQLYEWQQRQFYSKQGTLGRHGGLGSPKAVGGLCEQPLASIPTSPSHGSLAALAAFSPQRQYRSELSSPVQRGDVTLERRHRTHHAKHVYVPDRRSMPAGLTLQPVTPQSLQGKTPEELTLLLIKLRRQQAELTSIREHTLAQLMQLKLEASSPKNEILSHHLQRNAIYLDHQMKENEPLITMVHTMIENSALRPQLYHQVRSWRLTQEECKGTLYKYRTEELDIDAKLSRLCEQDKVVQALEEKLQQLHKEKYTLEQALLSASQEIEMHADNPAAIQSVVLQRDDLQNGLLSTCREVSRATAELERAWREYDKLEYDVTVTRNHMQEQLDRLGEIQTESAGIQRAQIQKELWRIQDVMEGLLKHKQQRSSSEAGIMVSRTFSSIKYKNEEEEVVPPRPPLPRSYDFTEHPPIIPPLPSDSSSLLCYSRGPVHLTEEKRMYQVQAYQRNGSYCGPDYRLYKSEPELTTVAEVDESNGEEKTEPISESESSAKGSHFPVGVVPPRTKSPTPESSTIASYVTLRKNKKIDLRTERPRSAVEQLCLAEGSRPRMTVEEQMERIKRHQQACLREKRKGLNIIGVSEQAPSQSFSSARDNPFKLPQVGPTTKPNPDTREQILGRLLLSKYLKLVFQ</sequence>
<dbReference type="Pfam" id="PF00169">
    <property type="entry name" value="PH"/>
    <property type="match status" value="1"/>
</dbReference>
<evidence type="ECO:0000259" key="2">
    <source>
        <dbReference type="PROSITE" id="PS50003"/>
    </source>
</evidence>
<dbReference type="STRING" id="59894.ENSFALP00000001121"/>
<dbReference type="InterPro" id="IPR011993">
    <property type="entry name" value="PH-like_dom_sf"/>
</dbReference>
<dbReference type="PROSITE" id="PS50003">
    <property type="entry name" value="PH_DOMAIN"/>
    <property type="match status" value="1"/>
</dbReference>
<dbReference type="PANTHER" id="PTHR12752:SF3">
    <property type="entry name" value="PLECKSTRIN HOMOLOGY DOMAIN-CONTAINING FAMILY A MEMBER 5"/>
    <property type="match status" value="1"/>
</dbReference>
<dbReference type="Pfam" id="PF25541">
    <property type="entry name" value="TBCA_PH"/>
    <property type="match status" value="1"/>
</dbReference>
<dbReference type="GeneTree" id="ENSGT00940000155728"/>
<evidence type="ECO:0000313" key="3">
    <source>
        <dbReference type="Ensembl" id="ENSFALP00000001121.2"/>
    </source>
</evidence>
<dbReference type="Proteomes" id="UP000016665">
    <property type="component" value="Chromosome 1A"/>
</dbReference>
<feature type="region of interest" description="Disordered" evidence="1">
    <location>
        <begin position="353"/>
        <end position="414"/>
    </location>
</feature>
<dbReference type="GO" id="GO:0032266">
    <property type="term" value="F:phosphatidylinositol-3-phosphate binding"/>
    <property type="evidence" value="ECO:0007669"/>
    <property type="project" value="TreeGrafter"/>
</dbReference>
<dbReference type="HOGENOM" id="CLU_008216_1_0_1"/>
<dbReference type="InterPro" id="IPR057971">
    <property type="entry name" value="PKHA4-7_TBCA"/>
</dbReference>
<dbReference type="GO" id="GO:0080025">
    <property type="term" value="F:phosphatidylinositol-3,5-bisphosphate binding"/>
    <property type="evidence" value="ECO:0007669"/>
    <property type="project" value="TreeGrafter"/>
</dbReference>
<feature type="region of interest" description="Disordered" evidence="1">
    <location>
        <begin position="78"/>
        <end position="98"/>
    </location>
</feature>
<dbReference type="Gene3D" id="2.30.29.30">
    <property type="entry name" value="Pleckstrin-homology domain (PH domain)/Phosphotyrosine-binding domain (PTB)"/>
    <property type="match status" value="1"/>
</dbReference>
<keyword evidence="4" id="KW-1185">Reference proteome</keyword>
<name>U3JEB7_FICAL</name>
<feature type="domain" description="PH" evidence="2">
    <location>
        <begin position="107"/>
        <end position="206"/>
    </location>
</feature>
<dbReference type="InterPro" id="IPR040392">
    <property type="entry name" value="PKHA4-7_PH"/>
</dbReference>
<dbReference type="GO" id="GO:0005829">
    <property type="term" value="C:cytosol"/>
    <property type="evidence" value="ECO:0007669"/>
    <property type="project" value="TreeGrafter"/>
</dbReference>
<gene>
    <name evidence="3" type="primary">PLEKHA5</name>
</gene>
<feature type="compositionally biased region" description="Polar residues" evidence="1">
    <location>
        <begin position="1003"/>
        <end position="1013"/>
    </location>
</feature>
<protein>
    <submittedName>
        <fullName evidence="3">Pleckstrin homology domain containing A5</fullName>
    </submittedName>
</protein>
<dbReference type="PANTHER" id="PTHR12752">
    <property type="entry name" value="PHOSPHOINOSITOL 3-PHOSPHATE-BINDING PROTEIN"/>
    <property type="match status" value="1"/>
</dbReference>
<dbReference type="eggNOG" id="KOG0940">
    <property type="taxonomic scope" value="Eukaryota"/>
</dbReference>
<reference evidence="3 4" key="1">
    <citation type="journal article" date="2012" name="Nature">
        <title>The genomic landscape of species divergence in Ficedula flycatchers.</title>
        <authorList>
            <person name="Ellegren H."/>
            <person name="Smeds L."/>
            <person name="Burri R."/>
            <person name="Olason P.I."/>
            <person name="Backstrom N."/>
            <person name="Kawakami T."/>
            <person name="Kunstner A."/>
            <person name="Makinen H."/>
            <person name="Nadachowska-Brzyska K."/>
            <person name="Qvarnstrom A."/>
            <person name="Uebbing S."/>
            <person name="Wolf J.B."/>
        </authorList>
    </citation>
    <scope>NUCLEOTIDE SEQUENCE [LARGE SCALE GENOMIC DNA]</scope>
</reference>
<accession>U3JEB7</accession>
<dbReference type="SUPFAM" id="SSF50729">
    <property type="entry name" value="PH domain-like"/>
    <property type="match status" value="1"/>
</dbReference>
<evidence type="ECO:0000256" key="1">
    <source>
        <dbReference type="SAM" id="MobiDB-lite"/>
    </source>
</evidence>
<dbReference type="InterPro" id="IPR001849">
    <property type="entry name" value="PH_domain"/>
</dbReference>
<evidence type="ECO:0000313" key="4">
    <source>
        <dbReference type="Proteomes" id="UP000016665"/>
    </source>
</evidence>
<dbReference type="FunFam" id="2.30.29.30:FF:000083">
    <property type="entry name" value="Pleckstrin homology domain-containing family A member 5"/>
    <property type="match status" value="1"/>
</dbReference>
<dbReference type="GO" id="GO:0070273">
    <property type="term" value="F:phosphatidylinositol-4-phosphate binding"/>
    <property type="evidence" value="ECO:0007669"/>
    <property type="project" value="TreeGrafter"/>
</dbReference>
<reference evidence="3" key="3">
    <citation type="submission" date="2025-09" db="UniProtKB">
        <authorList>
            <consortium name="Ensembl"/>
        </authorList>
    </citation>
    <scope>IDENTIFICATION</scope>
</reference>
<dbReference type="Ensembl" id="ENSFALT00000001126.2">
    <property type="protein sequence ID" value="ENSFALP00000001121.2"/>
    <property type="gene ID" value="ENSFALG00000001066.2"/>
</dbReference>
<feature type="compositionally biased region" description="Basic residues" evidence="1">
    <location>
        <begin position="85"/>
        <end position="94"/>
    </location>
</feature>
<dbReference type="GO" id="GO:0010314">
    <property type="term" value="F:phosphatidylinositol-5-phosphate binding"/>
    <property type="evidence" value="ECO:0007669"/>
    <property type="project" value="TreeGrafter"/>
</dbReference>
<proteinExistence type="predicted"/>
<feature type="region of interest" description="Disordered" evidence="1">
    <location>
        <begin position="1003"/>
        <end position="1032"/>
    </location>
</feature>
<dbReference type="AlphaFoldDB" id="U3JEB7"/>
<reference evidence="3" key="2">
    <citation type="submission" date="2025-08" db="UniProtKB">
        <authorList>
            <consortium name="Ensembl"/>
        </authorList>
    </citation>
    <scope>IDENTIFICATION</scope>
</reference>
<feature type="region of interest" description="Disordered" evidence="1">
    <location>
        <begin position="889"/>
        <end position="934"/>
    </location>
</feature>
<dbReference type="CDD" id="cd13248">
    <property type="entry name" value="PH_PEPP1_2_3"/>
    <property type="match status" value="1"/>
</dbReference>